<evidence type="ECO:0000259" key="9">
    <source>
        <dbReference type="SMART" id="SM00337"/>
    </source>
</evidence>
<gene>
    <name evidence="10" type="ORF">FSP39_014424</name>
</gene>
<dbReference type="InterPro" id="IPR036834">
    <property type="entry name" value="Bcl-2-like_sf"/>
</dbReference>
<accession>A0AA88Y5A4</accession>
<feature type="transmembrane region" description="Helical" evidence="8">
    <location>
        <begin position="215"/>
        <end position="233"/>
    </location>
</feature>
<keyword evidence="8" id="KW-0812">Transmembrane</keyword>
<keyword evidence="4" id="KW-0053">Apoptosis</keyword>
<evidence type="ECO:0000256" key="8">
    <source>
        <dbReference type="SAM" id="Phobius"/>
    </source>
</evidence>
<dbReference type="GO" id="GO:0097192">
    <property type="term" value="P:extrinsic apoptotic signaling pathway in absence of ligand"/>
    <property type="evidence" value="ECO:0007669"/>
    <property type="project" value="TreeGrafter"/>
</dbReference>
<dbReference type="PROSITE" id="PS01259">
    <property type="entry name" value="BH3"/>
    <property type="match status" value="1"/>
</dbReference>
<feature type="transmembrane region" description="Helical" evidence="8">
    <location>
        <begin position="174"/>
        <end position="195"/>
    </location>
</feature>
<evidence type="ECO:0000256" key="1">
    <source>
        <dbReference type="ARBA" id="ARBA00004173"/>
    </source>
</evidence>
<comment type="caution">
    <text evidence="10">The sequence shown here is derived from an EMBL/GenBank/DDBJ whole genome shotgun (WGS) entry which is preliminary data.</text>
</comment>
<evidence type="ECO:0000256" key="7">
    <source>
        <dbReference type="SAM" id="MobiDB-lite"/>
    </source>
</evidence>
<dbReference type="InterPro" id="IPR020728">
    <property type="entry name" value="Bcl2_BH3_motif_CS"/>
</dbReference>
<dbReference type="EMBL" id="VSWD01000007">
    <property type="protein sequence ID" value="KAK3097916.1"/>
    <property type="molecule type" value="Genomic_DNA"/>
</dbReference>
<dbReference type="PROSITE" id="PS50062">
    <property type="entry name" value="BCL2_FAMILY"/>
    <property type="match status" value="1"/>
</dbReference>
<feature type="region of interest" description="Disordered" evidence="7">
    <location>
        <begin position="1"/>
        <end position="33"/>
    </location>
</feature>
<keyword evidence="8" id="KW-1133">Transmembrane helix</keyword>
<evidence type="ECO:0000313" key="11">
    <source>
        <dbReference type="Proteomes" id="UP001186944"/>
    </source>
</evidence>
<dbReference type="Gene3D" id="1.10.437.10">
    <property type="entry name" value="Blc2-like"/>
    <property type="match status" value="1"/>
</dbReference>
<dbReference type="InterPro" id="IPR046371">
    <property type="entry name" value="Bcl-2_BH1-3"/>
</dbReference>
<dbReference type="GO" id="GO:0051400">
    <property type="term" value="F:BH domain binding"/>
    <property type="evidence" value="ECO:0007669"/>
    <property type="project" value="TreeGrafter"/>
</dbReference>
<dbReference type="GO" id="GO:0008630">
    <property type="term" value="P:intrinsic apoptotic signaling pathway in response to DNA damage"/>
    <property type="evidence" value="ECO:0007669"/>
    <property type="project" value="TreeGrafter"/>
</dbReference>
<dbReference type="CDD" id="cd06845">
    <property type="entry name" value="Bcl-2_like"/>
    <property type="match status" value="1"/>
</dbReference>
<dbReference type="InterPro" id="IPR026298">
    <property type="entry name" value="Bcl-2_fam"/>
</dbReference>
<dbReference type="GO" id="GO:0042981">
    <property type="term" value="P:regulation of apoptotic process"/>
    <property type="evidence" value="ECO:0007669"/>
    <property type="project" value="InterPro"/>
</dbReference>
<evidence type="ECO:0000256" key="4">
    <source>
        <dbReference type="ARBA" id="ARBA00022703"/>
    </source>
</evidence>
<dbReference type="PANTHER" id="PTHR11256">
    <property type="entry name" value="BCL-2 RELATED"/>
    <property type="match status" value="1"/>
</dbReference>
<evidence type="ECO:0000256" key="5">
    <source>
        <dbReference type="ARBA" id="ARBA00023128"/>
    </source>
</evidence>
<keyword evidence="6 8" id="KW-0472">Membrane</keyword>
<dbReference type="PANTHER" id="PTHR11256:SF41">
    <property type="entry name" value="BCL-2 HOMOLOGOUS ANTAGONIST_KILLER"/>
    <property type="match status" value="1"/>
</dbReference>
<feature type="domain" description="Bcl-2 Bcl-2 homology region 1-3" evidence="9">
    <location>
        <begin position="90"/>
        <end position="200"/>
    </location>
</feature>
<evidence type="ECO:0000313" key="10">
    <source>
        <dbReference type="EMBL" id="KAK3097916.1"/>
    </source>
</evidence>
<dbReference type="InterPro" id="IPR002475">
    <property type="entry name" value="Bcl2-like"/>
</dbReference>
<dbReference type="Proteomes" id="UP001186944">
    <property type="component" value="Unassembled WGS sequence"/>
</dbReference>
<name>A0AA88Y5A4_PINIB</name>
<dbReference type="GO" id="GO:0015288">
    <property type="term" value="F:porin activity"/>
    <property type="evidence" value="ECO:0007669"/>
    <property type="project" value="TreeGrafter"/>
</dbReference>
<keyword evidence="11" id="KW-1185">Reference proteome</keyword>
<reference evidence="10" key="1">
    <citation type="submission" date="2019-08" db="EMBL/GenBank/DDBJ databases">
        <title>The improved chromosome-level genome for the pearl oyster Pinctada fucata martensii using PacBio sequencing and Hi-C.</title>
        <authorList>
            <person name="Zheng Z."/>
        </authorList>
    </citation>
    <scope>NUCLEOTIDE SEQUENCE</scope>
    <source>
        <strain evidence="10">ZZ-2019</strain>
        <tissue evidence="10">Adductor muscle</tissue>
    </source>
</reference>
<evidence type="ECO:0000256" key="6">
    <source>
        <dbReference type="ARBA" id="ARBA00023136"/>
    </source>
</evidence>
<proteinExistence type="inferred from homology"/>
<protein>
    <recommendedName>
        <fullName evidence="9">Bcl-2 Bcl-2 homology region 1-3 domain-containing protein</fullName>
    </recommendedName>
</protein>
<feature type="compositionally biased region" description="Low complexity" evidence="7">
    <location>
        <begin position="9"/>
        <end position="23"/>
    </location>
</feature>
<dbReference type="Pfam" id="PF00452">
    <property type="entry name" value="Bcl-2"/>
    <property type="match status" value="1"/>
</dbReference>
<sequence>MGDQGSGDGRSSSRPSSQQLPSPSQEPLPPDTVDHVVDQAEDVLKNFIYERYQKDLLEEKNVGESTPPAPELVTFTTDPLSRASQVGRQLARIGDDINRRYADEFSSMVDHLNITEDTAYEVFASVARKNQTFYLQIIHEGINWGRVAALMCLAYRIVMKVLKVRDRARQLTDFIRLIISHVVRFIHEIIAGWIASQGGWISVLEYTPGMGLGSMAFVVGSCVLAIAAVVYFSRRS</sequence>
<evidence type="ECO:0000256" key="2">
    <source>
        <dbReference type="ARBA" id="ARBA00004370"/>
    </source>
</evidence>
<evidence type="ECO:0000256" key="3">
    <source>
        <dbReference type="ARBA" id="ARBA00009458"/>
    </source>
</evidence>
<keyword evidence="5" id="KW-0496">Mitochondrion</keyword>
<comment type="subcellular location">
    <subcellularLocation>
        <location evidence="2">Membrane</location>
    </subcellularLocation>
    <subcellularLocation>
        <location evidence="1">Mitochondrion</location>
    </subcellularLocation>
</comment>
<comment type="similarity">
    <text evidence="3">Belongs to the Bcl-2 family.</text>
</comment>
<dbReference type="GO" id="GO:0005741">
    <property type="term" value="C:mitochondrial outer membrane"/>
    <property type="evidence" value="ECO:0007669"/>
    <property type="project" value="TreeGrafter"/>
</dbReference>
<dbReference type="GO" id="GO:0001836">
    <property type="term" value="P:release of cytochrome c from mitochondria"/>
    <property type="evidence" value="ECO:0007669"/>
    <property type="project" value="TreeGrafter"/>
</dbReference>
<dbReference type="SUPFAM" id="SSF56854">
    <property type="entry name" value="Bcl-2 inhibitors of programmed cell death"/>
    <property type="match status" value="1"/>
</dbReference>
<dbReference type="AlphaFoldDB" id="A0AA88Y5A4"/>
<organism evidence="10 11">
    <name type="scientific">Pinctada imbricata</name>
    <name type="common">Atlantic pearl-oyster</name>
    <name type="synonym">Pinctada martensii</name>
    <dbReference type="NCBI Taxonomy" id="66713"/>
    <lineage>
        <taxon>Eukaryota</taxon>
        <taxon>Metazoa</taxon>
        <taxon>Spiralia</taxon>
        <taxon>Lophotrochozoa</taxon>
        <taxon>Mollusca</taxon>
        <taxon>Bivalvia</taxon>
        <taxon>Autobranchia</taxon>
        <taxon>Pteriomorphia</taxon>
        <taxon>Pterioida</taxon>
        <taxon>Pterioidea</taxon>
        <taxon>Pteriidae</taxon>
        <taxon>Pinctada</taxon>
    </lineage>
</organism>
<dbReference type="SMART" id="SM00337">
    <property type="entry name" value="BCL"/>
    <property type="match status" value="1"/>
</dbReference>